<protein>
    <submittedName>
        <fullName evidence="1">Uncharacterized protein</fullName>
    </submittedName>
</protein>
<dbReference type="EMBL" id="KN837469">
    <property type="protein sequence ID" value="KIJ24647.1"/>
    <property type="molecule type" value="Genomic_DNA"/>
</dbReference>
<dbReference type="OrthoDB" id="3259294at2759"/>
<feature type="non-terminal residue" evidence="1">
    <location>
        <position position="219"/>
    </location>
</feature>
<name>A0A0C9U693_SPHS4</name>
<reference evidence="1 2" key="1">
    <citation type="submission" date="2014-06" db="EMBL/GenBank/DDBJ databases">
        <title>Evolutionary Origins and Diversification of the Mycorrhizal Mutualists.</title>
        <authorList>
            <consortium name="DOE Joint Genome Institute"/>
            <consortium name="Mycorrhizal Genomics Consortium"/>
            <person name="Kohler A."/>
            <person name="Kuo A."/>
            <person name="Nagy L.G."/>
            <person name="Floudas D."/>
            <person name="Copeland A."/>
            <person name="Barry K.W."/>
            <person name="Cichocki N."/>
            <person name="Veneault-Fourrey C."/>
            <person name="LaButti K."/>
            <person name="Lindquist E.A."/>
            <person name="Lipzen A."/>
            <person name="Lundell T."/>
            <person name="Morin E."/>
            <person name="Murat C."/>
            <person name="Riley R."/>
            <person name="Ohm R."/>
            <person name="Sun H."/>
            <person name="Tunlid A."/>
            <person name="Henrissat B."/>
            <person name="Grigoriev I.V."/>
            <person name="Hibbett D.S."/>
            <person name="Martin F."/>
        </authorList>
    </citation>
    <scope>NUCLEOTIDE SEQUENCE [LARGE SCALE GENOMIC DNA]</scope>
    <source>
        <strain evidence="1 2">SS14</strain>
    </source>
</reference>
<dbReference type="AlphaFoldDB" id="A0A0C9U693"/>
<keyword evidence="2" id="KW-1185">Reference proteome</keyword>
<evidence type="ECO:0000313" key="2">
    <source>
        <dbReference type="Proteomes" id="UP000054279"/>
    </source>
</evidence>
<sequence length="219" mass="25800">LNMMVNNMTPKMEVGSPMACAYLLNHPDHYTSHKFRPFYWRQYVRVSSVQDYLLRPTIYEHISLYDWVCFTKKTHMNAKKNPANDQQLEDIIVQDSDEVAEDANDIDQNPASFIAPHPQRKTHKLQWLKEDVSFVPNFLGRVLPRRDQGNKSFYCQSMLVLFKPWRNAANLKAAQHSWEDAYTSPTFSKKDNKTMNHFQIRYECNDARDDFSTSRKQGE</sequence>
<dbReference type="HOGENOM" id="CLU_026214_1_0_1"/>
<accession>A0A0C9U693</accession>
<feature type="non-terminal residue" evidence="1">
    <location>
        <position position="1"/>
    </location>
</feature>
<proteinExistence type="predicted"/>
<evidence type="ECO:0000313" key="1">
    <source>
        <dbReference type="EMBL" id="KIJ24647.1"/>
    </source>
</evidence>
<dbReference type="Proteomes" id="UP000054279">
    <property type="component" value="Unassembled WGS sequence"/>
</dbReference>
<gene>
    <name evidence="1" type="ORF">M422DRAFT_80541</name>
</gene>
<organism evidence="1 2">
    <name type="scientific">Sphaerobolus stellatus (strain SS14)</name>
    <dbReference type="NCBI Taxonomy" id="990650"/>
    <lineage>
        <taxon>Eukaryota</taxon>
        <taxon>Fungi</taxon>
        <taxon>Dikarya</taxon>
        <taxon>Basidiomycota</taxon>
        <taxon>Agaricomycotina</taxon>
        <taxon>Agaricomycetes</taxon>
        <taxon>Phallomycetidae</taxon>
        <taxon>Geastrales</taxon>
        <taxon>Sphaerobolaceae</taxon>
        <taxon>Sphaerobolus</taxon>
    </lineage>
</organism>